<proteinExistence type="predicted"/>
<organism evidence="1 2">
    <name type="scientific">Fusarium oxysporum NRRL 32931</name>
    <dbReference type="NCBI Taxonomy" id="660029"/>
    <lineage>
        <taxon>Eukaryota</taxon>
        <taxon>Fungi</taxon>
        <taxon>Dikarya</taxon>
        <taxon>Ascomycota</taxon>
        <taxon>Pezizomycotina</taxon>
        <taxon>Sordariomycetes</taxon>
        <taxon>Hypocreomycetidae</taxon>
        <taxon>Hypocreales</taxon>
        <taxon>Nectriaceae</taxon>
        <taxon>Fusarium</taxon>
        <taxon>Fusarium oxysporum species complex</taxon>
    </lineage>
</organism>
<evidence type="ECO:0000313" key="2">
    <source>
        <dbReference type="Proteomes" id="UP000030753"/>
    </source>
</evidence>
<dbReference type="HOGENOM" id="CLU_2831247_0_0_1"/>
<name>W9HEM0_FUSOX</name>
<sequence length="66" mass="7802">MALDDNKFIAGLQEKLQEFSVEYFPLTTKQIDRLKRSKLLIAQDARIYQKSTSYALWHLISLNSRR</sequence>
<dbReference type="EMBL" id="JH717870">
    <property type="protein sequence ID" value="EWY79405.1"/>
    <property type="molecule type" value="Genomic_DNA"/>
</dbReference>
<protein>
    <submittedName>
        <fullName evidence="1">Uncharacterized protein</fullName>
    </submittedName>
</protein>
<dbReference type="Proteomes" id="UP000030753">
    <property type="component" value="Unassembled WGS sequence"/>
</dbReference>
<dbReference type="AlphaFoldDB" id="W9HEM0"/>
<gene>
    <name evidence="1" type="ORF">FOYG_17430</name>
</gene>
<dbReference type="OrthoDB" id="4773048at2759"/>
<reference evidence="1 2" key="1">
    <citation type="submission" date="2011-06" db="EMBL/GenBank/DDBJ databases">
        <title>The Genome Sequence of Fusarium oxysporum FOSC 3-a.</title>
        <authorList>
            <consortium name="The Broad Institute Genome Sequencing Platform"/>
            <person name="Ma L.-J."/>
            <person name="Gale L.R."/>
            <person name="Schwartz D.C."/>
            <person name="Zhou S."/>
            <person name="Corby-Kistler H."/>
            <person name="Young S.K."/>
            <person name="Zeng Q."/>
            <person name="Gargeya S."/>
            <person name="Fitzgerald M."/>
            <person name="Haas B."/>
            <person name="Abouelleil A."/>
            <person name="Alvarado L."/>
            <person name="Arachchi H.M."/>
            <person name="Berlin A."/>
            <person name="Brown A."/>
            <person name="Chapman S.B."/>
            <person name="Chen Z."/>
            <person name="Dunbar C."/>
            <person name="Freedman E."/>
            <person name="Gearin G."/>
            <person name="Gellesch M."/>
            <person name="Goldberg J."/>
            <person name="Griggs A."/>
            <person name="Gujja S."/>
            <person name="Heiman D."/>
            <person name="Howarth C."/>
            <person name="Larson L."/>
            <person name="Lui A."/>
            <person name="MacDonald P.J.P."/>
            <person name="Mehta T."/>
            <person name="Montmayeur A."/>
            <person name="Murphy C."/>
            <person name="Neiman D."/>
            <person name="Pearson M."/>
            <person name="Priest M."/>
            <person name="Roberts A."/>
            <person name="Saif S."/>
            <person name="Shea T."/>
            <person name="Shenoy N."/>
            <person name="Sisk P."/>
            <person name="Stolte C."/>
            <person name="Sykes S."/>
            <person name="Wortman J."/>
            <person name="Nusbaum C."/>
            <person name="Birren B."/>
        </authorList>
    </citation>
    <scope>NUCLEOTIDE SEQUENCE [LARGE SCALE GENOMIC DNA]</scope>
    <source>
        <strain evidence="2">FOSC 3-a</strain>
    </source>
</reference>
<evidence type="ECO:0000313" key="1">
    <source>
        <dbReference type="EMBL" id="EWY79405.1"/>
    </source>
</evidence>
<accession>W9HEM0</accession>